<evidence type="ECO:0000256" key="3">
    <source>
        <dbReference type="ARBA" id="ARBA00022729"/>
    </source>
</evidence>
<dbReference type="GO" id="GO:0005886">
    <property type="term" value="C:plasma membrane"/>
    <property type="evidence" value="ECO:0007669"/>
    <property type="project" value="UniProtKB-SubCell"/>
</dbReference>
<feature type="domain" description="GDNF/GAS1" evidence="6">
    <location>
        <begin position="18"/>
        <end position="95"/>
    </location>
</feature>
<dbReference type="InterPro" id="IPR037193">
    <property type="entry name" value="GDNF_alpha"/>
</dbReference>
<evidence type="ECO:0000313" key="8">
    <source>
        <dbReference type="Proteomes" id="UP001372834"/>
    </source>
</evidence>
<keyword evidence="2" id="KW-1003">Cell membrane</keyword>
<dbReference type="EMBL" id="JAWJWE010000005">
    <property type="protein sequence ID" value="KAK6634629.1"/>
    <property type="molecule type" value="Genomic_DNA"/>
</dbReference>
<keyword evidence="5" id="KW-0325">Glycoprotein</keyword>
<dbReference type="SUPFAM" id="SSF110035">
    <property type="entry name" value="GDNF receptor-like"/>
    <property type="match status" value="1"/>
</dbReference>
<dbReference type="AlphaFoldDB" id="A0AAN8PJA1"/>
<evidence type="ECO:0000259" key="6">
    <source>
        <dbReference type="Pfam" id="PF02351"/>
    </source>
</evidence>
<organism evidence="7 8">
    <name type="scientific">Polyplax serrata</name>
    <name type="common">Common mouse louse</name>
    <dbReference type="NCBI Taxonomy" id="468196"/>
    <lineage>
        <taxon>Eukaryota</taxon>
        <taxon>Metazoa</taxon>
        <taxon>Ecdysozoa</taxon>
        <taxon>Arthropoda</taxon>
        <taxon>Hexapoda</taxon>
        <taxon>Insecta</taxon>
        <taxon>Pterygota</taxon>
        <taxon>Neoptera</taxon>
        <taxon>Paraneoptera</taxon>
        <taxon>Psocodea</taxon>
        <taxon>Troctomorpha</taxon>
        <taxon>Phthiraptera</taxon>
        <taxon>Anoplura</taxon>
        <taxon>Polyplacidae</taxon>
        <taxon>Polyplax</taxon>
    </lineage>
</organism>
<sequence>MIHISDNDPYPVQALPTCNHALSVCQLEQNCIKLFEDFKLHCKVRDGMCKMESRDMCMEAWKSLRSTPMLGCICPNNPMKRRCDRIFNIVHNNPCIELLLDLQNSIILKATPGRR</sequence>
<name>A0AAN8PJA1_POLSC</name>
<evidence type="ECO:0000256" key="1">
    <source>
        <dbReference type="ARBA" id="ARBA00004236"/>
    </source>
</evidence>
<dbReference type="Pfam" id="PF02351">
    <property type="entry name" value="GDNF"/>
    <property type="match status" value="1"/>
</dbReference>
<keyword evidence="4" id="KW-0472">Membrane</keyword>
<evidence type="ECO:0000256" key="4">
    <source>
        <dbReference type="ARBA" id="ARBA00023136"/>
    </source>
</evidence>
<protein>
    <recommendedName>
        <fullName evidence="6">GDNF/GAS1 domain-containing protein</fullName>
    </recommendedName>
</protein>
<reference evidence="7 8" key="1">
    <citation type="submission" date="2023-10" db="EMBL/GenBank/DDBJ databases">
        <title>Genomes of two closely related lineages of the louse Polyplax serrata with different host specificities.</title>
        <authorList>
            <person name="Martinu J."/>
            <person name="Tarabai H."/>
            <person name="Stefka J."/>
            <person name="Hypsa V."/>
        </authorList>
    </citation>
    <scope>NUCLEOTIDE SEQUENCE [LARGE SCALE GENOMIC DNA]</scope>
    <source>
        <strain evidence="7">HR10_N</strain>
    </source>
</reference>
<comment type="subcellular location">
    <subcellularLocation>
        <location evidence="1">Cell membrane</location>
    </subcellularLocation>
</comment>
<dbReference type="InterPro" id="IPR016017">
    <property type="entry name" value="GDNF/GAS1"/>
</dbReference>
<accession>A0AAN8PJA1</accession>
<keyword evidence="3" id="KW-0732">Signal</keyword>
<dbReference type="Proteomes" id="UP001372834">
    <property type="component" value="Unassembled WGS sequence"/>
</dbReference>
<proteinExistence type="predicted"/>
<gene>
    <name evidence="7" type="ORF">RUM43_012030</name>
</gene>
<evidence type="ECO:0000313" key="7">
    <source>
        <dbReference type="EMBL" id="KAK6634629.1"/>
    </source>
</evidence>
<comment type="caution">
    <text evidence="7">The sequence shown here is derived from an EMBL/GenBank/DDBJ whole genome shotgun (WGS) entry which is preliminary data.</text>
</comment>
<evidence type="ECO:0000256" key="5">
    <source>
        <dbReference type="ARBA" id="ARBA00023180"/>
    </source>
</evidence>
<evidence type="ECO:0000256" key="2">
    <source>
        <dbReference type="ARBA" id="ARBA00022475"/>
    </source>
</evidence>